<dbReference type="Proteomes" id="UP000660611">
    <property type="component" value="Unassembled WGS sequence"/>
</dbReference>
<dbReference type="RefSeq" id="WP_203845857.1">
    <property type="nucleotide sequence ID" value="NZ_BAAAVW010000006.1"/>
</dbReference>
<dbReference type="EMBL" id="BONQ01000029">
    <property type="protein sequence ID" value="GIG44011.1"/>
    <property type="molecule type" value="Genomic_DNA"/>
</dbReference>
<accession>A0A919PFR5</accession>
<reference evidence="1" key="1">
    <citation type="submission" date="2021-01" db="EMBL/GenBank/DDBJ databases">
        <title>Whole genome shotgun sequence of Dactylosporangium siamense NBRC 106093.</title>
        <authorList>
            <person name="Komaki H."/>
            <person name="Tamura T."/>
        </authorList>
    </citation>
    <scope>NUCLEOTIDE SEQUENCE</scope>
    <source>
        <strain evidence="1">NBRC 106093</strain>
    </source>
</reference>
<evidence type="ECO:0000313" key="2">
    <source>
        <dbReference type="Proteomes" id="UP000660611"/>
    </source>
</evidence>
<dbReference type="Gene3D" id="2.130.10.10">
    <property type="entry name" value="YVTN repeat-like/Quinoprotein amine dehydrogenase"/>
    <property type="match status" value="1"/>
</dbReference>
<evidence type="ECO:0000313" key="1">
    <source>
        <dbReference type="EMBL" id="GIG44011.1"/>
    </source>
</evidence>
<dbReference type="AlphaFoldDB" id="A0A919PFR5"/>
<protein>
    <submittedName>
        <fullName evidence="1">Uncharacterized protein</fullName>
    </submittedName>
</protein>
<dbReference type="InterPro" id="IPR015943">
    <property type="entry name" value="WD40/YVTN_repeat-like_dom_sf"/>
</dbReference>
<comment type="caution">
    <text evidence="1">The sequence shown here is derived from an EMBL/GenBank/DDBJ whole genome shotgun (WGS) entry which is preliminary data.</text>
</comment>
<sequence length="97" mass="10368">MSPDGTRVAVTIQADERAAGVVEFDLATGTVLHRYELPASTGWRAVAYPTDGITLVHDISAKVGQLNPDTGAITEYARYPGAPFLLVRGGYGWYQVG</sequence>
<organism evidence="1 2">
    <name type="scientific">Dactylosporangium siamense</name>
    <dbReference type="NCBI Taxonomy" id="685454"/>
    <lineage>
        <taxon>Bacteria</taxon>
        <taxon>Bacillati</taxon>
        <taxon>Actinomycetota</taxon>
        <taxon>Actinomycetes</taxon>
        <taxon>Micromonosporales</taxon>
        <taxon>Micromonosporaceae</taxon>
        <taxon>Dactylosporangium</taxon>
    </lineage>
</organism>
<keyword evidence="2" id="KW-1185">Reference proteome</keyword>
<proteinExistence type="predicted"/>
<name>A0A919PFR5_9ACTN</name>
<dbReference type="SUPFAM" id="SSF63829">
    <property type="entry name" value="Calcium-dependent phosphotriesterase"/>
    <property type="match status" value="1"/>
</dbReference>
<gene>
    <name evidence="1" type="ORF">Dsi01nite_020520</name>
</gene>